<name>A0ABM7YX49_NOSCO</name>
<proteinExistence type="predicted"/>
<organism evidence="1 2">
    <name type="scientific">Nostoc cf. commune SO-36</name>
    <dbReference type="NCBI Taxonomy" id="449208"/>
    <lineage>
        <taxon>Bacteria</taxon>
        <taxon>Bacillati</taxon>
        <taxon>Cyanobacteriota</taxon>
        <taxon>Cyanophyceae</taxon>
        <taxon>Nostocales</taxon>
        <taxon>Nostocaceae</taxon>
        <taxon>Nostoc</taxon>
    </lineage>
</organism>
<dbReference type="Proteomes" id="UP001055453">
    <property type="component" value="Chromosome"/>
</dbReference>
<evidence type="ECO:0000313" key="1">
    <source>
        <dbReference type="EMBL" id="BDI15210.1"/>
    </source>
</evidence>
<dbReference type="EMBL" id="AP025732">
    <property type="protein sequence ID" value="BDI15210.1"/>
    <property type="molecule type" value="Genomic_DNA"/>
</dbReference>
<accession>A0ABM7YX49</accession>
<sequence>MIRVIDTLSAVRACVSLWEKRLRFLVHGRALKSTILSAILKPEARLYNQASSLI</sequence>
<reference evidence="1" key="1">
    <citation type="submission" date="2022-04" db="EMBL/GenBank/DDBJ databases">
        <title>Complete genome sequence of a cyanobacterium, Nostoc sp. SO-36, isolated in Antarctica.</title>
        <authorList>
            <person name="Kanesaki Y."/>
            <person name="Effendi D."/>
            <person name="Sakamoto T."/>
            <person name="Ohtani S."/>
            <person name="Awai K."/>
        </authorList>
    </citation>
    <scope>NUCLEOTIDE SEQUENCE</scope>
    <source>
        <strain evidence="1">SO-36</strain>
    </source>
</reference>
<evidence type="ECO:0008006" key="3">
    <source>
        <dbReference type="Google" id="ProtNLM"/>
    </source>
</evidence>
<dbReference type="RefSeq" id="WP_251958654.1">
    <property type="nucleotide sequence ID" value="NZ_AP025732.1"/>
</dbReference>
<keyword evidence="2" id="KW-1185">Reference proteome</keyword>
<protein>
    <recommendedName>
        <fullName evidence="3">Transposase</fullName>
    </recommendedName>
</protein>
<evidence type="ECO:0000313" key="2">
    <source>
        <dbReference type="Proteomes" id="UP001055453"/>
    </source>
</evidence>
<gene>
    <name evidence="1" type="ORF">ANSO36C_10120</name>
</gene>